<feature type="domain" description="Glycosyltransferase 2-like" evidence="4">
    <location>
        <begin position="7"/>
        <end position="110"/>
    </location>
</feature>
<comment type="similarity">
    <text evidence="1">Belongs to the glycosyltransferase 2 family.</text>
</comment>
<evidence type="ECO:0000256" key="1">
    <source>
        <dbReference type="ARBA" id="ARBA00006739"/>
    </source>
</evidence>
<evidence type="ECO:0000256" key="3">
    <source>
        <dbReference type="ARBA" id="ARBA00022679"/>
    </source>
</evidence>
<keyword evidence="3" id="KW-0808">Transferase</keyword>
<organism evidence="5 6">
    <name type="scientific">Rhodococcus gannanensis</name>
    <dbReference type="NCBI Taxonomy" id="1960308"/>
    <lineage>
        <taxon>Bacteria</taxon>
        <taxon>Bacillati</taxon>
        <taxon>Actinomycetota</taxon>
        <taxon>Actinomycetes</taxon>
        <taxon>Mycobacteriales</taxon>
        <taxon>Nocardiaceae</taxon>
        <taxon>Rhodococcus</taxon>
    </lineage>
</organism>
<dbReference type="InterPro" id="IPR001173">
    <property type="entry name" value="Glyco_trans_2-like"/>
</dbReference>
<protein>
    <submittedName>
        <fullName evidence="5">Glycosyltransferase family 2 protein</fullName>
    </submittedName>
</protein>
<proteinExistence type="inferred from homology"/>
<accession>A0ABW4PCI9</accession>
<dbReference type="Gene3D" id="3.90.550.10">
    <property type="entry name" value="Spore Coat Polysaccharide Biosynthesis Protein SpsA, Chain A"/>
    <property type="match status" value="1"/>
</dbReference>
<evidence type="ECO:0000256" key="2">
    <source>
        <dbReference type="ARBA" id="ARBA00022676"/>
    </source>
</evidence>
<name>A0ABW4PCI9_9NOCA</name>
<comment type="caution">
    <text evidence="5">The sequence shown here is derived from an EMBL/GenBank/DDBJ whole genome shotgun (WGS) entry which is preliminary data.</text>
</comment>
<dbReference type="InterPro" id="IPR029044">
    <property type="entry name" value="Nucleotide-diphossugar_trans"/>
</dbReference>
<keyword evidence="6" id="KW-1185">Reference proteome</keyword>
<dbReference type="RefSeq" id="WP_378487266.1">
    <property type="nucleotide sequence ID" value="NZ_JBHUFB010000020.1"/>
</dbReference>
<dbReference type="SUPFAM" id="SSF53448">
    <property type="entry name" value="Nucleotide-diphospho-sugar transferases"/>
    <property type="match status" value="1"/>
</dbReference>
<dbReference type="CDD" id="cd00761">
    <property type="entry name" value="Glyco_tranf_GTA_type"/>
    <property type="match status" value="1"/>
</dbReference>
<dbReference type="Pfam" id="PF00535">
    <property type="entry name" value="Glycos_transf_2"/>
    <property type="match status" value="1"/>
</dbReference>
<evidence type="ECO:0000259" key="4">
    <source>
        <dbReference type="Pfam" id="PF00535"/>
    </source>
</evidence>
<evidence type="ECO:0000313" key="6">
    <source>
        <dbReference type="Proteomes" id="UP001597286"/>
    </source>
</evidence>
<dbReference type="EMBL" id="JBHUFB010000020">
    <property type="protein sequence ID" value="MFD1814795.1"/>
    <property type="molecule type" value="Genomic_DNA"/>
</dbReference>
<gene>
    <name evidence="5" type="ORF">ACFSJG_21465</name>
</gene>
<reference evidence="6" key="1">
    <citation type="journal article" date="2019" name="Int. J. Syst. Evol. Microbiol.">
        <title>The Global Catalogue of Microorganisms (GCM) 10K type strain sequencing project: providing services to taxonomists for standard genome sequencing and annotation.</title>
        <authorList>
            <consortium name="The Broad Institute Genomics Platform"/>
            <consortium name="The Broad Institute Genome Sequencing Center for Infectious Disease"/>
            <person name="Wu L."/>
            <person name="Ma J."/>
        </authorList>
    </citation>
    <scope>NUCLEOTIDE SEQUENCE [LARGE SCALE GENOMIC DNA]</scope>
    <source>
        <strain evidence="6">DT72</strain>
    </source>
</reference>
<evidence type="ECO:0000313" key="5">
    <source>
        <dbReference type="EMBL" id="MFD1814795.1"/>
    </source>
</evidence>
<dbReference type="Proteomes" id="UP001597286">
    <property type="component" value="Unassembled WGS sequence"/>
</dbReference>
<dbReference type="PANTHER" id="PTHR43630:SF1">
    <property type="entry name" value="POLY-BETA-1,6-N-ACETYL-D-GLUCOSAMINE SYNTHASE"/>
    <property type="match status" value="1"/>
</dbReference>
<sequence>MALPSLSVVVPAFNEEDTITATLDHLFAQIDEIDEIVVVNNNSTDRTEDVLREFQVRHPKLKVVNEPRRGVSFARNTGLNAATSDVIARLDADTLAQPGWARAIRNYFASAPGTVGIATGPLLPFDSPFRNAFTKSNDRMIARARAASSDGRSVVGLRMAPGGNMVIRRSAWSTVRAAVSDRTDIHDDLDLSLCARRCDFSIAFILGMEAETSARRFRTNPVAYWRYTNLLTRTYKTHGMTPEARATRVEVWNNRAVHLVTWLPTRAYDPQSRRFSFTRMFTPEQDRITGRPESGSSN</sequence>
<keyword evidence="2" id="KW-0328">Glycosyltransferase</keyword>
<dbReference type="PANTHER" id="PTHR43630">
    <property type="entry name" value="POLY-BETA-1,6-N-ACETYL-D-GLUCOSAMINE SYNTHASE"/>
    <property type="match status" value="1"/>
</dbReference>